<comment type="caution">
    <text evidence="1">The sequence shown here is derived from an EMBL/GenBank/DDBJ whole genome shotgun (WGS) entry which is preliminary data.</text>
</comment>
<dbReference type="AlphaFoldDB" id="A0A9N9IYE6"/>
<reference evidence="1" key="1">
    <citation type="submission" date="2021-06" db="EMBL/GenBank/DDBJ databases">
        <authorList>
            <person name="Kallberg Y."/>
            <person name="Tangrot J."/>
            <person name="Rosling A."/>
        </authorList>
    </citation>
    <scope>NUCLEOTIDE SEQUENCE</scope>
    <source>
        <strain evidence="1">MA453B</strain>
    </source>
</reference>
<evidence type="ECO:0000313" key="1">
    <source>
        <dbReference type="EMBL" id="CAG8755840.1"/>
    </source>
</evidence>
<accession>A0A9N9IYE6</accession>
<keyword evidence="2" id="KW-1185">Reference proteome</keyword>
<protein>
    <submittedName>
        <fullName evidence="1">19862_t:CDS:1</fullName>
    </submittedName>
</protein>
<dbReference type="Gene3D" id="3.90.75.20">
    <property type="match status" value="1"/>
</dbReference>
<name>A0A9N9IYE6_9GLOM</name>
<sequence length="68" mass="8378">IQIFEMLQRKQKTASRYLWMYYEDYIEEYLMINRHLVHRLVALAFCSNKEYVNHIDNYSIDNKASNLE</sequence>
<dbReference type="Proteomes" id="UP000789405">
    <property type="component" value="Unassembled WGS sequence"/>
</dbReference>
<dbReference type="InterPro" id="IPR044925">
    <property type="entry name" value="His-Me_finger_sf"/>
</dbReference>
<organism evidence="1 2">
    <name type="scientific">Dentiscutata erythropus</name>
    <dbReference type="NCBI Taxonomy" id="1348616"/>
    <lineage>
        <taxon>Eukaryota</taxon>
        <taxon>Fungi</taxon>
        <taxon>Fungi incertae sedis</taxon>
        <taxon>Mucoromycota</taxon>
        <taxon>Glomeromycotina</taxon>
        <taxon>Glomeromycetes</taxon>
        <taxon>Diversisporales</taxon>
        <taxon>Gigasporaceae</taxon>
        <taxon>Dentiscutata</taxon>
    </lineage>
</organism>
<dbReference type="EMBL" id="CAJVPY010016194">
    <property type="protein sequence ID" value="CAG8755840.1"/>
    <property type="molecule type" value="Genomic_DNA"/>
</dbReference>
<dbReference type="SUPFAM" id="SSF54060">
    <property type="entry name" value="His-Me finger endonucleases"/>
    <property type="match status" value="1"/>
</dbReference>
<proteinExistence type="predicted"/>
<gene>
    <name evidence="1" type="ORF">DERYTH_LOCUS17318</name>
</gene>
<dbReference type="OrthoDB" id="447635at2759"/>
<evidence type="ECO:0000313" key="2">
    <source>
        <dbReference type="Proteomes" id="UP000789405"/>
    </source>
</evidence>
<feature type="non-terminal residue" evidence="1">
    <location>
        <position position="1"/>
    </location>
</feature>